<dbReference type="PIRSF" id="PIRSF036949">
    <property type="entry name" value="RPA32"/>
    <property type="match status" value="1"/>
</dbReference>
<comment type="caution">
    <text evidence="9">The sequence shown here is derived from an EMBL/GenBank/DDBJ whole genome shotgun (WGS) entry which is preliminary data.</text>
</comment>
<evidence type="ECO:0000256" key="1">
    <source>
        <dbReference type="ARBA" id="ARBA00004123"/>
    </source>
</evidence>
<evidence type="ECO:0000259" key="7">
    <source>
        <dbReference type="Pfam" id="PF01336"/>
    </source>
</evidence>
<evidence type="ECO:0000259" key="8">
    <source>
        <dbReference type="Pfam" id="PF08784"/>
    </source>
</evidence>
<gene>
    <name evidence="9" type="ORF">PPACK8108_LOCUS203</name>
</gene>
<keyword evidence="10" id="KW-1185">Reference proteome</keyword>
<dbReference type="InterPro" id="IPR012340">
    <property type="entry name" value="NA-bd_OB-fold"/>
</dbReference>
<dbReference type="CDD" id="cd04478">
    <property type="entry name" value="RPA2_DBD_D"/>
    <property type="match status" value="1"/>
</dbReference>
<keyword evidence="5" id="KW-0539">Nucleus</keyword>
<evidence type="ECO:0000256" key="2">
    <source>
        <dbReference type="ARBA" id="ARBA00007815"/>
    </source>
</evidence>
<dbReference type="InterPro" id="IPR014892">
    <property type="entry name" value="RPA_C"/>
</dbReference>
<dbReference type="EMBL" id="CALTRL010000014">
    <property type="protein sequence ID" value="CAH7665909.1"/>
    <property type="molecule type" value="Genomic_DNA"/>
</dbReference>
<dbReference type="GO" id="GO:0003697">
    <property type="term" value="F:single-stranded DNA binding"/>
    <property type="evidence" value="ECO:0007669"/>
    <property type="project" value="TreeGrafter"/>
</dbReference>
<protein>
    <recommendedName>
        <fullName evidence="11">Replication protein A C-terminal domain-containing protein</fullName>
    </recommendedName>
</protein>
<feature type="compositionally biased region" description="Polar residues" evidence="6">
    <location>
        <begin position="21"/>
        <end position="31"/>
    </location>
</feature>
<dbReference type="GO" id="GO:0035861">
    <property type="term" value="C:site of double-strand break"/>
    <property type="evidence" value="ECO:0007669"/>
    <property type="project" value="TreeGrafter"/>
</dbReference>
<dbReference type="GO" id="GO:0006289">
    <property type="term" value="P:nucleotide-excision repair"/>
    <property type="evidence" value="ECO:0007669"/>
    <property type="project" value="TreeGrafter"/>
</dbReference>
<dbReference type="GO" id="GO:0006260">
    <property type="term" value="P:DNA replication"/>
    <property type="evidence" value="ECO:0007669"/>
    <property type="project" value="UniProtKB-KW"/>
</dbReference>
<dbReference type="InterPro" id="IPR040260">
    <property type="entry name" value="RFA2-like"/>
</dbReference>
<dbReference type="InterPro" id="IPR036388">
    <property type="entry name" value="WH-like_DNA-bd_sf"/>
</dbReference>
<evidence type="ECO:0000256" key="6">
    <source>
        <dbReference type="SAM" id="MobiDB-lite"/>
    </source>
</evidence>
<sequence>MTSYSSRFNNNNDDFGGGFMQNGSQLNNLNSPGGGNRRQEMTLRPMTIKQLLESEPSNTDSSLVIQDTEISNVSICGVVRDISRNPTTISLHVEDGTGGIEVRKWIDSSDGESEGLDLQNGIQEHDWIKIIGSPKVFNGKRHVSGLRLLKIEDFNQINYHFLDVVKVTLTIDRGSSNSNGINSMNIDRKDSNNLSRHITNPAADSRNPSQNKILNFFRTLNDIPDEGVNVREISRGCSLDMNQVYNEIGKLIAEGELYTTIDDEHVMTTAALY</sequence>
<keyword evidence="3" id="KW-0235">DNA replication</keyword>
<comment type="similarity">
    <text evidence="2">Belongs to the replication factor A protein 2 family.</text>
</comment>
<keyword evidence="4" id="KW-0238">DNA-binding</keyword>
<accession>A0AAV0AFY0</accession>
<dbReference type="Pfam" id="PF01336">
    <property type="entry name" value="tRNA_anti-codon"/>
    <property type="match status" value="1"/>
</dbReference>
<dbReference type="Gene3D" id="1.10.10.10">
    <property type="entry name" value="Winged helix-like DNA-binding domain superfamily/Winged helix DNA-binding domain"/>
    <property type="match status" value="1"/>
</dbReference>
<reference evidence="9" key="1">
    <citation type="submission" date="2022-06" db="EMBL/GenBank/DDBJ databases">
        <authorList>
            <consortium name="SYNGENTA / RWTH Aachen University"/>
        </authorList>
    </citation>
    <scope>NUCLEOTIDE SEQUENCE</scope>
</reference>
<name>A0AAV0AFY0_PHAPC</name>
<feature type="domain" description="OB" evidence="7">
    <location>
        <begin position="73"/>
        <end position="141"/>
    </location>
</feature>
<dbReference type="PANTHER" id="PTHR13989:SF16">
    <property type="entry name" value="REPLICATION PROTEIN A2"/>
    <property type="match status" value="1"/>
</dbReference>
<dbReference type="InterPro" id="IPR004365">
    <property type="entry name" value="NA-bd_OB_tRNA"/>
</dbReference>
<dbReference type="PANTHER" id="PTHR13989">
    <property type="entry name" value="REPLICATION PROTEIN A-RELATED"/>
    <property type="match status" value="1"/>
</dbReference>
<comment type="subcellular location">
    <subcellularLocation>
        <location evidence="1">Nucleus</location>
    </subcellularLocation>
</comment>
<feature type="domain" description="Replication protein A C-terminal" evidence="8">
    <location>
        <begin position="175"/>
        <end position="264"/>
    </location>
</feature>
<dbReference type="Gene3D" id="2.40.50.140">
    <property type="entry name" value="Nucleic acid-binding proteins"/>
    <property type="match status" value="1"/>
</dbReference>
<evidence type="ECO:0000256" key="3">
    <source>
        <dbReference type="ARBA" id="ARBA00022705"/>
    </source>
</evidence>
<dbReference type="AlphaFoldDB" id="A0AAV0AFY0"/>
<evidence type="ECO:0000313" key="10">
    <source>
        <dbReference type="Proteomes" id="UP001153365"/>
    </source>
</evidence>
<dbReference type="InterPro" id="IPR036390">
    <property type="entry name" value="WH_DNA-bd_sf"/>
</dbReference>
<dbReference type="Proteomes" id="UP001153365">
    <property type="component" value="Unassembled WGS sequence"/>
</dbReference>
<evidence type="ECO:0000256" key="5">
    <source>
        <dbReference type="ARBA" id="ARBA00023242"/>
    </source>
</evidence>
<evidence type="ECO:0008006" key="11">
    <source>
        <dbReference type="Google" id="ProtNLM"/>
    </source>
</evidence>
<organism evidence="9 10">
    <name type="scientific">Phakopsora pachyrhizi</name>
    <name type="common">Asian soybean rust disease fungus</name>
    <dbReference type="NCBI Taxonomy" id="170000"/>
    <lineage>
        <taxon>Eukaryota</taxon>
        <taxon>Fungi</taxon>
        <taxon>Dikarya</taxon>
        <taxon>Basidiomycota</taxon>
        <taxon>Pucciniomycotina</taxon>
        <taxon>Pucciniomycetes</taxon>
        <taxon>Pucciniales</taxon>
        <taxon>Phakopsoraceae</taxon>
        <taxon>Phakopsora</taxon>
    </lineage>
</organism>
<dbReference type="GO" id="GO:0000781">
    <property type="term" value="C:chromosome, telomeric region"/>
    <property type="evidence" value="ECO:0007669"/>
    <property type="project" value="TreeGrafter"/>
</dbReference>
<dbReference type="GO" id="GO:0000724">
    <property type="term" value="P:double-strand break repair via homologous recombination"/>
    <property type="evidence" value="ECO:0007669"/>
    <property type="project" value="TreeGrafter"/>
</dbReference>
<dbReference type="SUPFAM" id="SSF50249">
    <property type="entry name" value="Nucleic acid-binding proteins"/>
    <property type="match status" value="1"/>
</dbReference>
<dbReference type="InterPro" id="IPR014646">
    <property type="entry name" value="Rfa2/RPA32"/>
</dbReference>
<dbReference type="GO" id="GO:0005662">
    <property type="term" value="C:DNA replication factor A complex"/>
    <property type="evidence" value="ECO:0007669"/>
    <property type="project" value="TreeGrafter"/>
</dbReference>
<feature type="region of interest" description="Disordered" evidence="6">
    <location>
        <begin position="1"/>
        <end position="39"/>
    </location>
</feature>
<dbReference type="SUPFAM" id="SSF46785">
    <property type="entry name" value="Winged helix' DNA-binding domain"/>
    <property type="match status" value="1"/>
</dbReference>
<proteinExistence type="inferred from homology"/>
<evidence type="ECO:0000256" key="4">
    <source>
        <dbReference type="ARBA" id="ARBA00023125"/>
    </source>
</evidence>
<evidence type="ECO:0000313" key="9">
    <source>
        <dbReference type="EMBL" id="CAH7665909.1"/>
    </source>
</evidence>
<dbReference type="Pfam" id="PF08784">
    <property type="entry name" value="RPA_C"/>
    <property type="match status" value="1"/>
</dbReference>